<reference evidence="2 3" key="1">
    <citation type="submission" date="2016-10" db="EMBL/GenBank/DDBJ databases">
        <authorList>
            <person name="de Groot N.N."/>
        </authorList>
    </citation>
    <scope>NUCLEOTIDE SEQUENCE [LARGE SCALE GENOMIC DNA]</scope>
    <source>
        <strain evidence="2 3">DSM 19981</strain>
    </source>
</reference>
<feature type="transmembrane region" description="Helical" evidence="1">
    <location>
        <begin position="35"/>
        <end position="53"/>
    </location>
</feature>
<dbReference type="Proteomes" id="UP000199473">
    <property type="component" value="Unassembled WGS sequence"/>
</dbReference>
<keyword evidence="1" id="KW-1133">Transmembrane helix</keyword>
<sequence length="66" mass="7301">MRGMSRTPIALAIGLIGFALYVMAVVALADHVLPLHWALQFLYFTIAGVAWAWPAKRLMFWAAGAR</sequence>
<keyword evidence="1" id="KW-0812">Transmembrane</keyword>
<dbReference type="Pfam" id="PF11003">
    <property type="entry name" value="DUF2842"/>
    <property type="match status" value="1"/>
</dbReference>
<proteinExistence type="predicted"/>
<accession>A0A1I4DYV3</accession>
<organism evidence="2 3">
    <name type="scientific">Falsiroseomonas stagni DSM 19981</name>
    <dbReference type="NCBI Taxonomy" id="1123062"/>
    <lineage>
        <taxon>Bacteria</taxon>
        <taxon>Pseudomonadati</taxon>
        <taxon>Pseudomonadota</taxon>
        <taxon>Alphaproteobacteria</taxon>
        <taxon>Acetobacterales</taxon>
        <taxon>Roseomonadaceae</taxon>
        <taxon>Falsiroseomonas</taxon>
    </lineage>
</organism>
<keyword evidence="1" id="KW-0472">Membrane</keyword>
<evidence type="ECO:0000313" key="3">
    <source>
        <dbReference type="Proteomes" id="UP000199473"/>
    </source>
</evidence>
<dbReference type="EMBL" id="FOSQ01000013">
    <property type="protein sequence ID" value="SFK98645.1"/>
    <property type="molecule type" value="Genomic_DNA"/>
</dbReference>
<evidence type="ECO:0000313" key="2">
    <source>
        <dbReference type="EMBL" id="SFK98645.1"/>
    </source>
</evidence>
<dbReference type="InterPro" id="IPR021265">
    <property type="entry name" value="DUF2842"/>
</dbReference>
<name>A0A1I4DYV3_9PROT</name>
<dbReference type="STRING" id="1123062.SAMN02745775_11353"/>
<gene>
    <name evidence="2" type="ORF">SAMN02745775_11353</name>
</gene>
<evidence type="ECO:0000256" key="1">
    <source>
        <dbReference type="SAM" id="Phobius"/>
    </source>
</evidence>
<protein>
    <recommendedName>
        <fullName evidence="4">DUF2842 domain-containing protein</fullName>
    </recommendedName>
</protein>
<evidence type="ECO:0008006" key="4">
    <source>
        <dbReference type="Google" id="ProtNLM"/>
    </source>
</evidence>
<feature type="transmembrane region" description="Helical" evidence="1">
    <location>
        <begin position="9"/>
        <end position="29"/>
    </location>
</feature>
<keyword evidence="3" id="KW-1185">Reference proteome</keyword>
<dbReference type="AlphaFoldDB" id="A0A1I4DYV3"/>